<comment type="similarity">
    <text evidence="2 6">Belongs to the transposase mutator family.</text>
</comment>
<keyword evidence="8" id="KW-1185">Reference proteome</keyword>
<gene>
    <name evidence="7" type="ORF">ACFL6M_07360</name>
</gene>
<protein>
    <recommendedName>
        <fullName evidence="6">Mutator family transposase</fullName>
    </recommendedName>
</protein>
<proteinExistence type="inferred from homology"/>
<evidence type="ECO:0000313" key="8">
    <source>
        <dbReference type="Proteomes" id="UP001593833"/>
    </source>
</evidence>
<keyword evidence="6" id="KW-0814">Transposable element</keyword>
<dbReference type="PANTHER" id="PTHR33217:SF9">
    <property type="entry name" value="MUTATOR FAMILY TRANSPOSASE"/>
    <property type="match status" value="1"/>
</dbReference>
<evidence type="ECO:0000256" key="4">
    <source>
        <dbReference type="ARBA" id="ARBA00023125"/>
    </source>
</evidence>
<dbReference type="Proteomes" id="UP001593833">
    <property type="component" value="Unassembled WGS sequence"/>
</dbReference>
<keyword evidence="3 6" id="KW-0815">Transposition</keyword>
<organism evidence="7 8">
    <name type="scientific">Eiseniibacteriota bacterium</name>
    <dbReference type="NCBI Taxonomy" id="2212470"/>
    <lineage>
        <taxon>Bacteria</taxon>
        <taxon>Candidatus Eiseniibacteriota</taxon>
    </lineage>
</organism>
<keyword evidence="4 6" id="KW-0238">DNA-binding</keyword>
<comment type="function">
    <text evidence="1 6">Required for the transposition of the insertion element.</text>
</comment>
<evidence type="ECO:0000256" key="1">
    <source>
        <dbReference type="ARBA" id="ARBA00002190"/>
    </source>
</evidence>
<evidence type="ECO:0000313" key="7">
    <source>
        <dbReference type="EMBL" id="MFC1573399.1"/>
    </source>
</evidence>
<dbReference type="InterPro" id="IPR001207">
    <property type="entry name" value="Transposase_mutator"/>
</dbReference>
<keyword evidence="5 6" id="KW-0233">DNA recombination</keyword>
<dbReference type="NCBIfam" id="NF033543">
    <property type="entry name" value="transpos_IS256"/>
    <property type="match status" value="1"/>
</dbReference>
<dbReference type="Pfam" id="PF00872">
    <property type="entry name" value="Transposase_mut"/>
    <property type="match status" value="1"/>
</dbReference>
<name>A0ABV6YMI8_UNCEI</name>
<comment type="caution">
    <text evidence="7">The sequence shown here is derived from an EMBL/GenBank/DDBJ whole genome shotgun (WGS) entry which is preliminary data.</text>
</comment>
<evidence type="ECO:0000256" key="6">
    <source>
        <dbReference type="RuleBase" id="RU365089"/>
    </source>
</evidence>
<reference evidence="7 8" key="1">
    <citation type="submission" date="2024-09" db="EMBL/GenBank/DDBJ databases">
        <authorList>
            <person name="D'Angelo T."/>
        </authorList>
    </citation>
    <scope>NUCLEOTIDE SEQUENCE [LARGE SCALE GENOMIC DNA]</scope>
    <source>
        <strain evidence="7">SAG AM-320-E07</strain>
    </source>
</reference>
<evidence type="ECO:0000256" key="3">
    <source>
        <dbReference type="ARBA" id="ARBA00022578"/>
    </source>
</evidence>
<evidence type="ECO:0000256" key="2">
    <source>
        <dbReference type="ARBA" id="ARBA00010961"/>
    </source>
</evidence>
<sequence>MPKVLPSQRLLKQFEERLMIGELTLSDIVRQGAQLMLQYALEREVSAALGRKYYENAPEISRERGRRNGYEDHRVLTGEGPITVAVPQVRESAEGFRSKILEAYVSRTENLDALIAKMYVHGMSTRDIETTFRDILSGTGVSRSVVSRVTECLSEDFDKFRSRGLSGEDLLYLELDGTYLRYHVESERKEPILVATGYRCDGSRVLLHMSPGNSESYENWKGFLHEMTGRGLDEPLFIVTDGNPGVLKAIEDVFARSLKHRCQRHRLENILGKAPREVRRELKEAILESFHASDYEAGLKIGREVIARYRHRFPAAMACMEETLEETLAVLKLPPAHHKRLRTANILERTFGEKKRRTKVIPHFFSEKAALKLSYATMLAVTNKWRGITMDAFTSSKIYELRKEIFPESKKQSSVA</sequence>
<accession>A0ABV6YMI8</accession>
<dbReference type="EMBL" id="JBHPKH010000149">
    <property type="protein sequence ID" value="MFC1573399.1"/>
    <property type="molecule type" value="Genomic_DNA"/>
</dbReference>
<dbReference type="PANTHER" id="PTHR33217">
    <property type="entry name" value="TRANSPOSASE FOR INSERTION SEQUENCE ELEMENT IS1081"/>
    <property type="match status" value="1"/>
</dbReference>
<evidence type="ECO:0000256" key="5">
    <source>
        <dbReference type="ARBA" id="ARBA00023172"/>
    </source>
</evidence>